<dbReference type="PANTHER" id="PTHR43646:SF3">
    <property type="entry name" value="SLR1566 PROTEIN"/>
    <property type="match status" value="1"/>
</dbReference>
<feature type="transmembrane region" description="Helical" evidence="1">
    <location>
        <begin position="331"/>
        <end position="350"/>
    </location>
</feature>
<organism evidence="3 4">
    <name type="scientific">Pontibacillus chungwhensis</name>
    <dbReference type="NCBI Taxonomy" id="265426"/>
    <lineage>
        <taxon>Bacteria</taxon>
        <taxon>Bacillati</taxon>
        <taxon>Bacillota</taxon>
        <taxon>Bacilli</taxon>
        <taxon>Bacillales</taxon>
        <taxon>Bacillaceae</taxon>
        <taxon>Pontibacillus</taxon>
    </lineage>
</organism>
<dbReference type="InterPro" id="IPR001173">
    <property type="entry name" value="Glyco_trans_2-like"/>
</dbReference>
<accession>A0ABY8V1T4</accession>
<gene>
    <name evidence="3" type="ORF">QNI29_08905</name>
</gene>
<dbReference type="PANTHER" id="PTHR43646">
    <property type="entry name" value="GLYCOSYLTRANSFERASE"/>
    <property type="match status" value="1"/>
</dbReference>
<feature type="transmembrane region" description="Helical" evidence="1">
    <location>
        <begin position="6"/>
        <end position="26"/>
    </location>
</feature>
<dbReference type="SUPFAM" id="SSF53448">
    <property type="entry name" value="Nucleotide-diphospho-sugar transferases"/>
    <property type="match status" value="1"/>
</dbReference>
<evidence type="ECO:0000313" key="3">
    <source>
        <dbReference type="EMBL" id="WIF99757.1"/>
    </source>
</evidence>
<keyword evidence="4" id="KW-1185">Reference proteome</keyword>
<keyword evidence="1" id="KW-1133">Transmembrane helix</keyword>
<dbReference type="InterPro" id="IPR029044">
    <property type="entry name" value="Nucleotide-diphossugar_trans"/>
</dbReference>
<reference evidence="3 4" key="1">
    <citation type="submission" date="2023-05" db="EMBL/GenBank/DDBJ databases">
        <title>Comparative genomics reveals the evidence of polycyclic aromatic hydrocarbons degradation in moderately halophilic genus Pontibacillus.</title>
        <authorList>
            <person name="Yang H."/>
            <person name="Qian Z."/>
        </authorList>
    </citation>
    <scope>NUCLEOTIDE SEQUENCE [LARGE SCALE GENOMIC DNA]</scope>
    <source>
        <strain evidence="4">HN14</strain>
    </source>
</reference>
<name>A0ABY8V1T4_9BACI</name>
<feature type="domain" description="Glycosyltransferase 2-like" evidence="2">
    <location>
        <begin position="42"/>
        <end position="215"/>
    </location>
</feature>
<protein>
    <submittedName>
        <fullName evidence="3">Glycosyltransferase family 2 protein</fullName>
    </submittedName>
</protein>
<dbReference type="RefSeq" id="WP_231416148.1">
    <property type="nucleotide sequence ID" value="NZ_CP126446.1"/>
</dbReference>
<dbReference type="Proteomes" id="UP001236652">
    <property type="component" value="Chromosome"/>
</dbReference>
<dbReference type="EMBL" id="CP126446">
    <property type="protein sequence ID" value="WIF99757.1"/>
    <property type="molecule type" value="Genomic_DNA"/>
</dbReference>
<proteinExistence type="predicted"/>
<evidence type="ECO:0000313" key="4">
    <source>
        <dbReference type="Proteomes" id="UP001236652"/>
    </source>
</evidence>
<evidence type="ECO:0000259" key="2">
    <source>
        <dbReference type="Pfam" id="PF00535"/>
    </source>
</evidence>
<dbReference type="Pfam" id="PF00535">
    <property type="entry name" value="Glycos_transf_2"/>
    <property type="match status" value="1"/>
</dbReference>
<keyword evidence="1" id="KW-0472">Membrane</keyword>
<dbReference type="Gene3D" id="3.90.550.10">
    <property type="entry name" value="Spore Coat Polysaccharide Biosynthesis Protein SpsA, Chain A"/>
    <property type="match status" value="1"/>
</dbReference>
<evidence type="ECO:0000256" key="1">
    <source>
        <dbReference type="SAM" id="Phobius"/>
    </source>
</evidence>
<keyword evidence="1" id="KW-0812">Transmembrane</keyword>
<feature type="transmembrane region" description="Helical" evidence="1">
    <location>
        <begin position="279"/>
        <end position="304"/>
    </location>
</feature>
<sequence length="370" mass="41651">MSIYILGFIGLQTIALLWILFNSAFIKPFVISESSTPKPFVSVLIPMRNEERNIEELIHSLQTLSYSSFECILLDDQSSDQTRLLTERAIQNDPRFSLIEGQPLPEGWNGKVHGCHQLSQFAEGDLLLFIDADVRLAPDTIERTISTMAKHDAGMISGFPHYGDRSHLSQLLVTLQHFVVYAHLPTIIANKTKLPSFTAACGGFIAFTKEAYESIGGHASVHSSLLEDVHLARVTKKNGFKMLLVNISSHVTCYMYESIQEAIEGFTKNIFIGINKSKVIAFFLICWYTLMYIVPTPLFVYSIWSGNSMLSLPLLISIAQKVWVDYKNGTLLRYSLFMPLSALLFVFVLARSMYTSITGKAYTWKGRSYS</sequence>